<sequence length="62" mass="7364">MMINEDYCIKSNHILNKITIKYIACTCIKIFVNFSNNLISHILFLNNYKNNLKMYLPSSYKL</sequence>
<keyword evidence="2" id="KW-1185">Reference proteome</keyword>
<dbReference type="Proteomes" id="UP000792220">
    <property type="component" value="Genome"/>
</dbReference>
<accession>A0A916KPE2</accession>
<organism evidence="1 2">
    <name type="scientific">Choristoneura biennis entomopoxvirus</name>
    <name type="common">CbEPV</name>
    <dbReference type="NCBI Taxonomy" id="10288"/>
    <lineage>
        <taxon>Viruses</taxon>
        <taxon>Varidnaviria</taxon>
        <taxon>Bamfordvirae</taxon>
        <taxon>Nucleocytoviricota</taxon>
        <taxon>Pokkesviricetes</taxon>
        <taxon>Chitovirales</taxon>
        <taxon>Poxviridae</taxon>
        <taxon>Entomopoxvirinae</taxon>
        <taxon>Betaentomopoxvirus</taxon>
        <taxon>Betaentomopoxvirus cbiennis</taxon>
    </lineage>
</organism>
<dbReference type="GeneID" id="15613016"/>
<reference evidence="1" key="1">
    <citation type="journal article" date="2013" name="J. Virol.">
        <title>New Insights into the Evolution of Entomopoxvirinae from the Complete Genome Sequences of Four Entomopoxviruses Infecting Adoxophyes honmai, Choristoneura biennis, Choristoneura rosaceana, and Mythimna separata.</title>
        <authorList>
            <person name="Theze J."/>
            <person name="Takatsuka J."/>
            <person name="Li Z."/>
            <person name="Gallais J."/>
            <person name="Doucet D."/>
            <person name="Arif B."/>
            <person name="Nakai M."/>
            <person name="Herniou E.A."/>
        </authorList>
    </citation>
    <scope>NUCLEOTIDE SEQUENCE</scope>
</reference>
<protein>
    <submittedName>
        <fullName evidence="1">Uncharacterized protein</fullName>
    </submittedName>
</protein>
<dbReference type="EMBL" id="HF679132">
    <property type="protein sequence ID" value="CCU55594.1"/>
    <property type="molecule type" value="Genomic_DNA"/>
</dbReference>
<dbReference type="KEGG" id="vg:15613016"/>
<dbReference type="RefSeq" id="YP_008004096.1">
    <property type="nucleotide sequence ID" value="NC_021248.1"/>
</dbReference>
<organismHost>
    <name type="scientific">Choristoneura fumiferana</name>
    <name type="common">Spruce budworm moth</name>
    <name type="synonym">Archips fumiferana</name>
    <dbReference type="NCBI Taxonomy" id="7141"/>
</organismHost>
<proteinExistence type="predicted"/>
<gene>
    <name evidence="1" type="ORF">CHBEV_026</name>
</gene>
<evidence type="ECO:0000313" key="2">
    <source>
        <dbReference type="Proteomes" id="UP000792220"/>
    </source>
</evidence>
<name>A0A916KPE2_CBEPV</name>
<evidence type="ECO:0000313" key="1">
    <source>
        <dbReference type="EMBL" id="CCU55594.1"/>
    </source>
</evidence>